<reference evidence="2 3" key="1">
    <citation type="journal article" date="2010" name="Arch. Virol.">
        <title>A novel species of mastrevirus (family Geminiviridae) isolated from Digitaria didactyla grass from Australia.</title>
        <authorList>
            <person name="Briddon R.W."/>
            <person name="Martin D.P."/>
            <person name="Owor B.E."/>
            <person name="Donaldson L."/>
            <person name="Markham P.G."/>
            <person name="Greber R.S."/>
            <person name="Varsani A."/>
        </authorList>
    </citation>
    <scope>NUCLEOTIDE SEQUENCE [LARGE SCALE GENOMIC DNA]</scope>
    <source>
        <strain evidence="2 3">DDSMV-[AU:QL:99]</strain>
    </source>
</reference>
<dbReference type="RefSeq" id="YP_003915157.1">
    <property type="nucleotide sequence ID" value="NC_014547.1"/>
</dbReference>
<dbReference type="Proteomes" id="UP000203885">
    <property type="component" value="Segment"/>
</dbReference>
<keyword evidence="1" id="KW-0812">Transmembrane</keyword>
<keyword evidence="1" id="KW-1133">Transmembrane helix</keyword>
<keyword evidence="3" id="KW-1185">Reference proteome</keyword>
<dbReference type="KEGG" id="vg:9777819"/>
<dbReference type="EMBL" id="HM122238">
    <property type="protein sequence ID" value="ADN93257.1"/>
    <property type="molecule type" value="Genomic_DNA"/>
</dbReference>
<name>E2FER1_9GEMI</name>
<accession>E2FER1</accession>
<sequence>MATPTFDSAYFRSGSVVQNQDGTSFAFPVKVTALVCISSIVAAAILVFLYKTCLQDCITQWRLTTYGSHFSSGFGGTHLVTSGQPESNHTPIVSLPDRSAVSVPPVSLPVGLQTS</sequence>
<evidence type="ECO:0000313" key="3">
    <source>
        <dbReference type="Proteomes" id="UP000203885"/>
    </source>
</evidence>
<organism evidence="2 3">
    <name type="scientific">Digitaria didactyla striate mosaic virus</name>
    <dbReference type="NCBI Taxonomy" id="889510"/>
    <lineage>
        <taxon>Viruses</taxon>
        <taxon>Monodnaviria</taxon>
        <taxon>Shotokuvirae</taxon>
        <taxon>Cressdnaviricota</taxon>
        <taxon>Repensiviricetes</taxon>
        <taxon>Geplafuvirales</taxon>
        <taxon>Geminiviridae</taxon>
        <taxon>Mastrevirus</taxon>
        <taxon>Mastrevirus didactylae</taxon>
    </lineage>
</organism>
<proteinExistence type="predicted"/>
<evidence type="ECO:0000313" key="2">
    <source>
        <dbReference type="EMBL" id="ADN93257.1"/>
    </source>
</evidence>
<keyword evidence="1" id="KW-0472">Membrane</keyword>
<evidence type="ECO:0000256" key="1">
    <source>
        <dbReference type="SAM" id="Phobius"/>
    </source>
</evidence>
<protein>
    <submittedName>
        <fullName evidence="2">Movement protein</fullName>
    </submittedName>
</protein>
<dbReference type="OrthoDB" id="23221at10239"/>
<feature type="transmembrane region" description="Helical" evidence="1">
    <location>
        <begin position="31"/>
        <end position="50"/>
    </location>
</feature>
<dbReference type="GeneID" id="9777819"/>